<keyword evidence="5 7" id="KW-1133">Transmembrane helix</keyword>
<evidence type="ECO:0000256" key="1">
    <source>
        <dbReference type="ARBA" id="ARBA00004651"/>
    </source>
</evidence>
<keyword evidence="3" id="KW-0547">Nucleotide-binding</keyword>
<dbReference type="CDD" id="cd03228">
    <property type="entry name" value="ABCC_MRP_Like"/>
    <property type="match status" value="1"/>
</dbReference>
<evidence type="ECO:0000259" key="8">
    <source>
        <dbReference type="PROSITE" id="PS50893"/>
    </source>
</evidence>
<feature type="transmembrane region" description="Helical" evidence="7">
    <location>
        <begin position="161"/>
        <end position="179"/>
    </location>
</feature>
<feature type="domain" description="ABC transporter" evidence="8">
    <location>
        <begin position="343"/>
        <end position="580"/>
    </location>
</feature>
<dbReference type="OrthoDB" id="9806127at2"/>
<evidence type="ECO:0000256" key="6">
    <source>
        <dbReference type="ARBA" id="ARBA00023136"/>
    </source>
</evidence>
<feature type="transmembrane region" description="Helical" evidence="7">
    <location>
        <begin position="21"/>
        <end position="44"/>
    </location>
</feature>
<dbReference type="InterPro" id="IPR011527">
    <property type="entry name" value="ABC1_TM_dom"/>
</dbReference>
<gene>
    <name evidence="10" type="ORF">HMPREF9709_00453</name>
</gene>
<organism evidence="10 11">
    <name type="scientific">Helcococcus kunzii ATCC 51366</name>
    <dbReference type="NCBI Taxonomy" id="883114"/>
    <lineage>
        <taxon>Bacteria</taxon>
        <taxon>Bacillati</taxon>
        <taxon>Bacillota</taxon>
        <taxon>Tissierellia</taxon>
        <taxon>Tissierellales</taxon>
        <taxon>Peptoniphilaceae</taxon>
        <taxon>Helcococcus</taxon>
    </lineage>
</organism>
<dbReference type="PROSITE" id="PS50929">
    <property type="entry name" value="ABC_TM1F"/>
    <property type="match status" value="1"/>
</dbReference>
<evidence type="ECO:0000259" key="9">
    <source>
        <dbReference type="PROSITE" id="PS50929"/>
    </source>
</evidence>
<dbReference type="SUPFAM" id="SSF52540">
    <property type="entry name" value="P-loop containing nucleoside triphosphate hydrolases"/>
    <property type="match status" value="1"/>
</dbReference>
<dbReference type="Gene3D" id="3.40.50.300">
    <property type="entry name" value="P-loop containing nucleotide triphosphate hydrolases"/>
    <property type="match status" value="1"/>
</dbReference>
<dbReference type="PROSITE" id="PS50893">
    <property type="entry name" value="ABC_TRANSPORTER_2"/>
    <property type="match status" value="1"/>
</dbReference>
<evidence type="ECO:0000313" key="11">
    <source>
        <dbReference type="Proteomes" id="UP000004191"/>
    </source>
</evidence>
<dbReference type="AlphaFoldDB" id="H3NM92"/>
<dbReference type="HOGENOM" id="CLU_000604_84_3_9"/>
<dbReference type="Gene3D" id="1.20.1560.10">
    <property type="entry name" value="ABC transporter type 1, transmembrane domain"/>
    <property type="match status" value="1"/>
</dbReference>
<evidence type="ECO:0000313" key="10">
    <source>
        <dbReference type="EMBL" id="EHR35501.1"/>
    </source>
</evidence>
<evidence type="ECO:0000256" key="4">
    <source>
        <dbReference type="ARBA" id="ARBA00022840"/>
    </source>
</evidence>
<evidence type="ECO:0000256" key="3">
    <source>
        <dbReference type="ARBA" id="ARBA00022741"/>
    </source>
</evidence>
<keyword evidence="11" id="KW-1185">Reference proteome</keyword>
<dbReference type="InterPro" id="IPR003593">
    <property type="entry name" value="AAA+_ATPase"/>
</dbReference>
<dbReference type="SUPFAM" id="SSF90123">
    <property type="entry name" value="ABC transporter transmembrane region"/>
    <property type="match status" value="1"/>
</dbReference>
<name>H3NM92_9FIRM</name>
<evidence type="ECO:0008006" key="12">
    <source>
        <dbReference type="Google" id="ProtNLM"/>
    </source>
</evidence>
<accession>H3NM92</accession>
<dbReference type="PANTHER" id="PTHR43394">
    <property type="entry name" value="ATP-DEPENDENT PERMEASE MDL1, MITOCHONDRIAL"/>
    <property type="match status" value="1"/>
</dbReference>
<dbReference type="GO" id="GO:0005886">
    <property type="term" value="C:plasma membrane"/>
    <property type="evidence" value="ECO:0007669"/>
    <property type="project" value="UniProtKB-SubCell"/>
</dbReference>
<dbReference type="InterPro" id="IPR003439">
    <property type="entry name" value="ABC_transporter-like_ATP-bd"/>
</dbReference>
<reference evidence="10 11" key="1">
    <citation type="submission" date="2012-01" db="EMBL/GenBank/DDBJ databases">
        <title>The Genome Sequence of Helcococcus kunzii ATCC 51366.</title>
        <authorList>
            <consortium name="The Broad Institute Genome Sequencing Platform"/>
            <person name="Earl A."/>
            <person name="Ward D."/>
            <person name="Feldgarden M."/>
            <person name="Gevers D."/>
            <person name="Huys G."/>
            <person name="Young S.K."/>
            <person name="Zeng Q."/>
            <person name="Gargeya S."/>
            <person name="Fitzgerald M."/>
            <person name="Haas B."/>
            <person name="Abouelleil A."/>
            <person name="Alvarado L."/>
            <person name="Arachchi H.M."/>
            <person name="Berlin A."/>
            <person name="Chapman S.B."/>
            <person name="Gearin G."/>
            <person name="Goldberg J."/>
            <person name="Griggs A."/>
            <person name="Gujja S."/>
            <person name="Hansen M."/>
            <person name="Heiman D."/>
            <person name="Howarth C."/>
            <person name="Larimer J."/>
            <person name="Lui A."/>
            <person name="MacDonald P.J.P."/>
            <person name="McCowen C."/>
            <person name="Montmayeur A."/>
            <person name="Murphy C."/>
            <person name="Neiman D."/>
            <person name="Pearson M."/>
            <person name="Priest M."/>
            <person name="Roberts A."/>
            <person name="Saif S."/>
            <person name="Shea T."/>
            <person name="Sisk P."/>
            <person name="Stolte C."/>
            <person name="Sykes S."/>
            <person name="Wortman J."/>
            <person name="Nusbaum C."/>
            <person name="Birren B."/>
        </authorList>
    </citation>
    <scope>NUCLEOTIDE SEQUENCE [LARGE SCALE GENOMIC DNA]</scope>
    <source>
        <strain evidence="10 11">ATCC 51366</strain>
    </source>
</reference>
<feature type="transmembrane region" description="Helical" evidence="7">
    <location>
        <begin position="131"/>
        <end position="155"/>
    </location>
</feature>
<dbReference type="GO" id="GO:0005524">
    <property type="term" value="F:ATP binding"/>
    <property type="evidence" value="ECO:0007669"/>
    <property type="project" value="UniProtKB-KW"/>
</dbReference>
<sequence>MKQYKVIFNILKESWNIDKKFFLYLFLGAILQAAISIVSMYIPATLVDMVQTGNKFIDIVYMIVIFVISTYLLKQILGYVNVLIDKNATYQAEMLKAKLSEKSMSLKYKELEDTETLDLIQRAEMPISWGYFYWALNVVQQIIIALVTILGVVSILFAYNIIYTIVILLILIISSVIRVKVQMNLERVMQESVPVNRKYGYLFGISFNPEYQKEMRVFNLSDIINKKVKTFNKGILKWTKEITIQDSNIRIFETISSTLIMFIAISYNSLRVLTDKFGDRISVGKFTLIYSSTNTIMQNVQIISENISKLNTLRVHLTPWDDFINLEEEKYQGNLIADEFNSLEFRNVSFTYPNSDKIILDDVSFKINKGEKISIVGLNNAGKSTIVKLISRFYFPQSGEILWNGKNIEEYEINSYIDQISVVFQDFKLMPYTIYENILPDMNDKEKAEDSLKEVNIFDEVSKLEKGMDTYLDKSLEESATKFSGGQNQKLAIARALNKGGSLMILDEPTAALDPIAESEIFENFATLTKGKTSIFISHRMSSSTFSDKVLLLDGGKIVGYDSHKNLMKSHNLYRDLFETQAKNYI</sequence>
<dbReference type="eggNOG" id="COG1132">
    <property type="taxonomic scope" value="Bacteria"/>
</dbReference>
<dbReference type="STRING" id="883114.HMPREF9709_00453"/>
<dbReference type="GO" id="GO:0016887">
    <property type="term" value="F:ATP hydrolysis activity"/>
    <property type="evidence" value="ECO:0007669"/>
    <property type="project" value="InterPro"/>
</dbReference>
<feature type="transmembrane region" description="Helical" evidence="7">
    <location>
        <begin position="56"/>
        <end position="73"/>
    </location>
</feature>
<protein>
    <recommendedName>
        <fullName evidence="12">ABC transporter domain-containing protein</fullName>
    </recommendedName>
</protein>
<dbReference type="RefSeq" id="WP_005397561.1">
    <property type="nucleotide sequence ID" value="NZ_JH601088.1"/>
</dbReference>
<evidence type="ECO:0000256" key="2">
    <source>
        <dbReference type="ARBA" id="ARBA00022692"/>
    </source>
</evidence>
<dbReference type="PANTHER" id="PTHR43394:SF1">
    <property type="entry name" value="ATP-BINDING CASSETTE SUB-FAMILY B MEMBER 10, MITOCHONDRIAL"/>
    <property type="match status" value="1"/>
</dbReference>
<comment type="caution">
    <text evidence="10">The sequence shown here is derived from an EMBL/GenBank/DDBJ whole genome shotgun (WGS) entry which is preliminary data.</text>
</comment>
<dbReference type="EMBL" id="AGEI01000012">
    <property type="protein sequence ID" value="EHR35501.1"/>
    <property type="molecule type" value="Genomic_DNA"/>
</dbReference>
<evidence type="ECO:0000256" key="7">
    <source>
        <dbReference type="SAM" id="Phobius"/>
    </source>
</evidence>
<dbReference type="SMART" id="SM00382">
    <property type="entry name" value="AAA"/>
    <property type="match status" value="1"/>
</dbReference>
<proteinExistence type="predicted"/>
<comment type="subcellular location">
    <subcellularLocation>
        <location evidence="1">Cell membrane</location>
        <topology evidence="1">Multi-pass membrane protein</topology>
    </subcellularLocation>
</comment>
<dbReference type="InterPro" id="IPR027417">
    <property type="entry name" value="P-loop_NTPase"/>
</dbReference>
<dbReference type="Pfam" id="PF00005">
    <property type="entry name" value="ABC_tran"/>
    <property type="match status" value="1"/>
</dbReference>
<feature type="domain" description="ABC transmembrane type-1" evidence="9">
    <location>
        <begin position="25"/>
        <end position="312"/>
    </location>
</feature>
<keyword evidence="4" id="KW-0067">ATP-binding</keyword>
<evidence type="ECO:0000256" key="5">
    <source>
        <dbReference type="ARBA" id="ARBA00022989"/>
    </source>
</evidence>
<keyword evidence="2 7" id="KW-0812">Transmembrane</keyword>
<dbReference type="GO" id="GO:0015421">
    <property type="term" value="F:ABC-type oligopeptide transporter activity"/>
    <property type="evidence" value="ECO:0007669"/>
    <property type="project" value="TreeGrafter"/>
</dbReference>
<dbReference type="Proteomes" id="UP000004191">
    <property type="component" value="Unassembled WGS sequence"/>
</dbReference>
<dbReference type="InterPro" id="IPR039421">
    <property type="entry name" value="Type_1_exporter"/>
</dbReference>
<keyword evidence="6 7" id="KW-0472">Membrane</keyword>
<dbReference type="InterPro" id="IPR036640">
    <property type="entry name" value="ABC1_TM_sf"/>
</dbReference>
<dbReference type="GeneID" id="96998471"/>